<feature type="transmembrane region" description="Helical" evidence="1">
    <location>
        <begin position="16"/>
        <end position="36"/>
    </location>
</feature>
<dbReference type="InterPro" id="IPR036938">
    <property type="entry name" value="PAP2/HPO_sf"/>
</dbReference>
<dbReference type="SUPFAM" id="SSF48317">
    <property type="entry name" value="Acid phosphatase/Vanadium-dependent haloperoxidase"/>
    <property type="match status" value="1"/>
</dbReference>
<evidence type="ECO:0000313" key="2">
    <source>
        <dbReference type="EMBL" id="RTG85856.1"/>
    </source>
</evidence>
<keyword evidence="1" id="KW-0812">Transmembrane</keyword>
<dbReference type="Proteomes" id="UP000290809">
    <property type="component" value="Unassembled WGS sequence"/>
</dbReference>
<protein>
    <recommendedName>
        <fullName evidence="4">Phosphatidic acid phosphatase type 2/haloperoxidase domain-containing protein</fullName>
    </recommendedName>
</protein>
<accession>A0A430QEE4</accession>
<evidence type="ECO:0000313" key="3">
    <source>
        <dbReference type="Proteomes" id="UP000290809"/>
    </source>
</evidence>
<reference evidence="2 3" key="1">
    <citation type="journal article" date="2019" name="PLoS Pathog.">
        <title>Genome sequence of the bovine parasite Schistosoma bovis Tanzania.</title>
        <authorList>
            <person name="Oey H."/>
            <person name="Zakrzewski M."/>
            <person name="Gobert G."/>
            <person name="Gravermann K."/>
            <person name="Stoye J."/>
            <person name="Jones M."/>
            <person name="Mcmanus D."/>
            <person name="Krause L."/>
        </authorList>
    </citation>
    <scope>NUCLEOTIDE SEQUENCE [LARGE SCALE GENOMIC DNA]</scope>
    <source>
        <strain evidence="2 3">TAN1997</strain>
    </source>
</reference>
<gene>
    <name evidence="2" type="ORF">DC041_0012770</name>
</gene>
<dbReference type="EMBL" id="QMKO01001896">
    <property type="protein sequence ID" value="RTG85856.1"/>
    <property type="molecule type" value="Genomic_DNA"/>
</dbReference>
<evidence type="ECO:0000256" key="1">
    <source>
        <dbReference type="SAM" id="Phobius"/>
    </source>
</evidence>
<keyword evidence="1" id="KW-1133">Transmembrane helix</keyword>
<keyword evidence="1" id="KW-0472">Membrane</keyword>
<keyword evidence="3" id="KW-1185">Reference proteome</keyword>
<proteinExistence type="predicted"/>
<name>A0A430QEE4_SCHBO</name>
<dbReference type="AlphaFoldDB" id="A0A430QEE4"/>
<organism evidence="2 3">
    <name type="scientific">Schistosoma bovis</name>
    <name type="common">Blood fluke</name>
    <dbReference type="NCBI Taxonomy" id="6184"/>
    <lineage>
        <taxon>Eukaryota</taxon>
        <taxon>Metazoa</taxon>
        <taxon>Spiralia</taxon>
        <taxon>Lophotrochozoa</taxon>
        <taxon>Platyhelminthes</taxon>
        <taxon>Trematoda</taxon>
        <taxon>Digenea</taxon>
        <taxon>Strigeidida</taxon>
        <taxon>Schistosomatoidea</taxon>
        <taxon>Schistosomatidae</taxon>
        <taxon>Schistosoma</taxon>
    </lineage>
</organism>
<comment type="caution">
    <text evidence="2">The sequence shown here is derived from an EMBL/GenBank/DDBJ whole genome shotgun (WGS) entry which is preliminary data.</text>
</comment>
<evidence type="ECO:0008006" key="4">
    <source>
        <dbReference type="Google" id="ProtNLM"/>
    </source>
</evidence>
<sequence>MGPTLKKSFPSGHTSIAIYTAIFLCVNELKLSYFFLFSLSGMAFCFNNEVTGSYTRPLTSFCMG</sequence>